<proteinExistence type="predicted"/>
<evidence type="ECO:0000313" key="2">
    <source>
        <dbReference type="EMBL" id="WPU96589.1"/>
    </source>
</evidence>
<sequence>MKYSEWRLLNDSERKSLGWHRHPRIKTVTLFTIAFIIIFVIVIFGISKNSTVHLNRKPTAQEAFNIAKVFVKDHLKQPSTAVFPNHTFKQAIDTAKNNYQIQSVVKALNISGKMVKSDWIVNMHYIGGDWSDKSSWQTDAVNISPEN</sequence>
<organism evidence="2 3">
    <name type="scientific">Mucilaginibacter sabulilitoris</name>
    <dbReference type="NCBI Taxonomy" id="1173583"/>
    <lineage>
        <taxon>Bacteria</taxon>
        <taxon>Pseudomonadati</taxon>
        <taxon>Bacteroidota</taxon>
        <taxon>Sphingobacteriia</taxon>
        <taxon>Sphingobacteriales</taxon>
        <taxon>Sphingobacteriaceae</taxon>
        <taxon>Mucilaginibacter</taxon>
    </lineage>
</organism>
<keyword evidence="1" id="KW-0472">Membrane</keyword>
<gene>
    <name evidence="2" type="ORF">SNE25_13780</name>
</gene>
<evidence type="ECO:0000256" key="1">
    <source>
        <dbReference type="SAM" id="Phobius"/>
    </source>
</evidence>
<protein>
    <submittedName>
        <fullName evidence="2">Uncharacterized protein</fullName>
    </submittedName>
</protein>
<evidence type="ECO:0000313" key="3">
    <source>
        <dbReference type="Proteomes" id="UP001324380"/>
    </source>
</evidence>
<keyword evidence="1" id="KW-0812">Transmembrane</keyword>
<dbReference type="Proteomes" id="UP001324380">
    <property type="component" value="Chromosome"/>
</dbReference>
<feature type="transmembrane region" description="Helical" evidence="1">
    <location>
        <begin position="28"/>
        <end position="47"/>
    </location>
</feature>
<reference evidence="2 3" key="1">
    <citation type="submission" date="2023-11" db="EMBL/GenBank/DDBJ databases">
        <title>Analysis of the Genomes of Mucilaginibacter gossypii cycad 4 and M. sabulilitoris SNA2: microbes with the potential for plant growth promotion.</title>
        <authorList>
            <person name="Hirsch A.M."/>
            <person name="Humm E."/>
            <person name="Rubbi M."/>
            <person name="Del Vecchio G."/>
            <person name="Ha S.M."/>
            <person name="Pellegrini M."/>
            <person name="Gunsalus R.P."/>
        </authorList>
    </citation>
    <scope>NUCLEOTIDE SEQUENCE [LARGE SCALE GENOMIC DNA]</scope>
    <source>
        <strain evidence="2 3">SNA2</strain>
    </source>
</reference>
<dbReference type="EMBL" id="CP139558">
    <property type="protein sequence ID" value="WPU96589.1"/>
    <property type="molecule type" value="Genomic_DNA"/>
</dbReference>
<keyword evidence="1" id="KW-1133">Transmembrane helix</keyword>
<accession>A0ABZ0TXP5</accession>
<name>A0ABZ0TXP5_9SPHI</name>
<dbReference type="RefSeq" id="WP_321565682.1">
    <property type="nucleotide sequence ID" value="NZ_CP139558.1"/>
</dbReference>
<keyword evidence="3" id="KW-1185">Reference proteome</keyword>